<feature type="domain" description="CID" evidence="14">
    <location>
        <begin position="1469"/>
        <end position="1666"/>
    </location>
</feature>
<feature type="compositionally biased region" description="Polar residues" evidence="12">
    <location>
        <begin position="2007"/>
        <end position="2028"/>
    </location>
</feature>
<sequence length="2413" mass="268541">MDKQAREETTWVPQTPIKPIAPIYPDQIQTEERRFAGNKDKSGLDHLSFGDLLALANNASSVFLSRQSGIDKEIEKIVILMIVIFTESVIKTPEKPKRKKHRPKVVREVKPKRDIKPKTPKKPAAAVEGEETKTPKRKYARKKKEAGEDQEEYTPVEESSGAAAEDGESSAHDGKKACRRALEFDDESLKSENGETQHRDETKQDQDLQDCHTAAVHSTPKRKRSSQSRRMGKEPKNNEAQATKRRQGKEPTRSNIYFSGELYEQVFADNEAQWLFSTDWQQKGMRSRSTTGQQLVTQENVSAYNSGCRVLTFQGRQSFESNAHLDKIETPTKKRTTGHARFRGLSSTNKASEQSQVGWYSRQTQVASSRKKRTTKSQTKQLTLLPNHCHFPPSFAAGLAPDAIWQQRHSIEAISELMRLLDINREYSETALVPYGMNSSYSVGNQIVLFDGGAGAVVPSTRVKKPRRERAKVHIDNETDRVWKLLMESIDSEGVDGSDEKKAKWWEEERNVFRGRADSFIARMHLVQGDRRFTPWKGSVVDSVVGVFLTQNVSDHLSSSAFMSLAAEYPVPFVPSSDFEVGESSMPSIRITYLDSDEPISNPPVPSETSAALNITEPDEEKEYVNSNDTSRSSSEIASSGNESAVKTTDSKAQVDSDRTGSSVEVSKTVHIVQELFPSEDSVLTSQKSLVSDTPLSTERAGSSSEINSEVEHCTPFMKLLESQGSAQLQGKGKDVITADTVSVEVGGSNTSPGDCCSSEVKDFFKSLKGYTNDEPCCFFGDVQKPEMPESSSSVPSTKLVMQTPIPDINESTNCLDVQEGTEKQPGPDSSSKKFSPMDKATFNADGKKILKEVEEEFDWDSLRREAEGREGKREKTARSLDSVDWEAIRTADVNEVAETIKSRGMNHKLAERIQGFLNRLLTDHGSLDLEWLRDVPPDKAKEYLLSFNGLGLKSVECVRLLTLHHLAFPVDTNVGRIAVRLGWVPLQPLPESLQLHLLEMYPVLESIQKYLWPRLCKFDQKTLYELHYQMITFGKVFCTKSKPNCNACPMRGECRHFASAFAREFNNRYLFYSARFALPGPERGMERPDIPLQSLPEPLRRQQGLEVVNHSEAANRVTSCEPIIEVPASPEPECAEVSMADIEDAFFEDPEEIPTIRLNMDAFTNNLKKIFEHSKELQDGNMSGALVALTAEAASLPMPKLKNISQLRTEHQVYELKDDHPLLAQFEKRETDDPCSYLLAIWTPGETVDSIQPTRSKCIWQEAGKMCNEKTCFSCNNIRETQSQTVRGTILVPCRTAMRGSFPLNGTYFQVNEVFADHESSLTPIDVPRDWLWDLARRTVYFGTSIPSIFKGLSTETIQQCFWRGYVCVRGFDRQTRAPRPLIARLHFPKSKMKSQSLKMENSRRPFDRSRDPGPIKKPRLSDEPIRQLQSQRPLGGAAASSLRFRAGGGGREAESSSEAYEPQLVHPHYELVNQYKSALSELTFNSKPIITNLTIIAGENVHAAKAVVSTICNNIIEEKVKVVVEIVICIRGLMRKRTIFESNPSFFSGIYVLFYNVPSIVEILDVTLYEIKFAIFWVSDLKNIMQVPSDQKLPTLYLLDSIVKNIGRDYIKYFAARLPEVFVKAYRQVDPPMRSNMRHLFGTWKGVFHPQILQQIEKELGFNARSDGPAAAVTTGRTDLQSQRPPNSIHVNPKYLERQRLQQSGRTKVMVTDVPDIASNLTRDPDRLERVSSTASGGLWAGPAKVNTIRRPQKDSLSEPLYEKDMESISEEYEYASDLPHNSRSVVKKVGPRITDDGSGKQWYEAMSRGPDLISDQREGLHTKSRVSNYATARLENSESSGPSRNIGVPYDSWKNSEEEEFMWDMHSRVSETDVATINPKIEFQASDESERLESKNHLLKRPRYSAVDPRLDPVNSYSREQKDSSILVPWTSSPRSLHDSEVFPSISAARKGIQPQSRIASSGILPISGPVSDKQSKQNVSKQDSGRAHSLTQRDPRASRFPAKSQSDSVRPLSSSSQFKNTNTLELPDSSLVEKFDSKSTAENARGQANMNDLLAAVMKSGILSNNATCGGSKEEMSQNGADPRALTLSAVSKDKTLPTSAAGAVSLTGVTSAQTSKEKSKASDPISSLLSSLVSKGLISASKTELPASKTELPSLAQCAAPSVSQDHSPDHSTSSYISVVPSDAQPVVLVKKSPSTAPKVAPVETAKPEPENLIGLKFRADKIRELHPSVISSLFDDLPHLCTSCGVRLKQKEELDRHVEELHDKKKLELSGANSKCRVWFPKADDWIAAKSRELEPEYEEDLSEPESAGEDAPAVAADENQCACILCGEMFEDYFSQEMDQWMFKGASYLAIPPDESEANGPIVHAACLTKSSLPGLGVGNAIKQVKGTCAGGSGGITGETGLVDFT</sequence>
<evidence type="ECO:0000256" key="7">
    <source>
        <dbReference type="ARBA" id="ARBA00023004"/>
    </source>
</evidence>
<dbReference type="GO" id="GO:0141166">
    <property type="term" value="P:chromosomal 5-methylcytosine DNA demethylation pathway"/>
    <property type="evidence" value="ECO:0007669"/>
    <property type="project" value="InterPro"/>
</dbReference>
<evidence type="ECO:0008006" key="16">
    <source>
        <dbReference type="Google" id="ProtNLM"/>
    </source>
</evidence>
<dbReference type="Pfam" id="PF15628">
    <property type="entry name" value="RRM_DME"/>
    <property type="match status" value="1"/>
</dbReference>
<reference evidence="15" key="1">
    <citation type="submission" date="2018-11" db="EMBL/GenBank/DDBJ databases">
        <authorList>
            <consortium name="Genoscope - CEA"/>
            <person name="William W."/>
        </authorList>
    </citation>
    <scope>NUCLEOTIDE SEQUENCE</scope>
</reference>
<keyword evidence="9" id="KW-0238">DNA-binding</keyword>
<dbReference type="Pfam" id="PF23228">
    <property type="entry name" value="zf_PCFS4"/>
    <property type="match status" value="1"/>
</dbReference>
<dbReference type="PANTHER" id="PTHR46213">
    <property type="entry name" value="TRANSCRIPTIONAL ACTIVATOR DEMETER"/>
    <property type="match status" value="1"/>
</dbReference>
<feature type="compositionally biased region" description="Basic and acidic residues" evidence="12">
    <location>
        <begin position="649"/>
        <end position="659"/>
    </location>
</feature>
<proteinExistence type="inferred from homology"/>
<dbReference type="GO" id="GO:0019104">
    <property type="term" value="F:DNA N-glycosylase activity"/>
    <property type="evidence" value="ECO:0007669"/>
    <property type="project" value="InterPro"/>
</dbReference>
<comment type="similarity">
    <text evidence="3">Belongs to the DNA glycosylase family. DEMETER subfamily.</text>
</comment>
<dbReference type="InterPro" id="IPR011257">
    <property type="entry name" value="DNA_glycosylase"/>
</dbReference>
<keyword evidence="6" id="KW-0479">Metal-binding</keyword>
<feature type="region of interest" description="Disordered" evidence="12">
    <location>
        <begin position="93"/>
        <end position="253"/>
    </location>
</feature>
<dbReference type="CDD" id="cd16982">
    <property type="entry name" value="CID_Pcf11"/>
    <property type="match status" value="1"/>
</dbReference>
<keyword evidence="4" id="KW-0004">4Fe-4S</keyword>
<dbReference type="InterPro" id="IPR057242">
    <property type="entry name" value="PCFS4-like"/>
</dbReference>
<evidence type="ECO:0000256" key="8">
    <source>
        <dbReference type="ARBA" id="ARBA00023014"/>
    </source>
</evidence>
<dbReference type="GO" id="GO:0006397">
    <property type="term" value="P:mRNA processing"/>
    <property type="evidence" value="ECO:0007669"/>
    <property type="project" value="UniProtKB-KW"/>
</dbReference>
<evidence type="ECO:0000256" key="12">
    <source>
        <dbReference type="SAM" id="MobiDB-lite"/>
    </source>
</evidence>
<dbReference type="CDD" id="cd00056">
    <property type="entry name" value="ENDO3c"/>
    <property type="match status" value="1"/>
</dbReference>
<comment type="cofactor">
    <cofactor evidence="1">
        <name>[4Fe-4S] cluster</name>
        <dbReference type="ChEBI" id="CHEBI:49883"/>
    </cofactor>
</comment>
<dbReference type="InterPro" id="IPR008942">
    <property type="entry name" value="ENTH_VHS"/>
</dbReference>
<dbReference type="PROSITE" id="PS51391">
    <property type="entry name" value="CID"/>
    <property type="match status" value="1"/>
</dbReference>
<dbReference type="FunFam" id="1.10.1670.10:FF:000004">
    <property type="entry name" value="DNA glycosylase/AP lyase ROS1"/>
    <property type="match status" value="1"/>
</dbReference>
<dbReference type="GO" id="GO:0008270">
    <property type="term" value="F:zinc ion binding"/>
    <property type="evidence" value="ECO:0007669"/>
    <property type="project" value="UniProtKB-KW"/>
</dbReference>
<evidence type="ECO:0000259" key="14">
    <source>
        <dbReference type="PROSITE" id="PS51391"/>
    </source>
</evidence>
<dbReference type="GO" id="GO:0003677">
    <property type="term" value="F:DNA binding"/>
    <property type="evidence" value="ECO:0007669"/>
    <property type="project" value="UniProtKB-KW"/>
</dbReference>
<feature type="region of interest" description="Disordered" evidence="12">
    <location>
        <begin position="1910"/>
        <end position="1934"/>
    </location>
</feature>
<accession>A0A3P6BTB5</accession>
<feature type="region of interest" description="Disordered" evidence="12">
    <location>
        <begin position="595"/>
        <end position="665"/>
    </location>
</feature>
<dbReference type="InterPro" id="IPR023170">
    <property type="entry name" value="HhH_base_excis_C"/>
</dbReference>
<feature type="compositionally biased region" description="Basic residues" evidence="12">
    <location>
        <begin position="135"/>
        <end position="144"/>
    </location>
</feature>
<evidence type="ECO:0000256" key="2">
    <source>
        <dbReference type="ARBA" id="ARBA00004123"/>
    </source>
</evidence>
<feature type="region of interest" description="Disordered" evidence="12">
    <location>
        <begin position="683"/>
        <end position="708"/>
    </location>
</feature>
<protein>
    <recommendedName>
        <fullName evidence="16">HhH-GPD domain-containing protein</fullName>
    </recommendedName>
</protein>
<keyword evidence="11" id="KW-0863">Zinc-finger</keyword>
<dbReference type="GO" id="GO:0051539">
    <property type="term" value="F:4 iron, 4 sulfur cluster binding"/>
    <property type="evidence" value="ECO:0007669"/>
    <property type="project" value="UniProtKB-KW"/>
</dbReference>
<keyword evidence="11" id="KW-0862">Zinc</keyword>
<comment type="subcellular location">
    <subcellularLocation>
        <location evidence="2">Nucleus</location>
    </subcellularLocation>
</comment>
<keyword evidence="8" id="KW-0411">Iron-sulfur</keyword>
<evidence type="ECO:0000256" key="9">
    <source>
        <dbReference type="ARBA" id="ARBA00023125"/>
    </source>
</evidence>
<dbReference type="Gene3D" id="1.25.40.90">
    <property type="match status" value="2"/>
</dbReference>
<dbReference type="GO" id="GO:0006284">
    <property type="term" value="P:base-excision repair"/>
    <property type="evidence" value="ECO:0007669"/>
    <property type="project" value="InterPro"/>
</dbReference>
<feature type="region of interest" description="Disordered" evidence="12">
    <location>
        <begin position="342"/>
        <end position="379"/>
    </location>
</feature>
<name>A0A3P6BTB5_BRAOL</name>
<dbReference type="InterPro" id="IPR003651">
    <property type="entry name" value="Endonuclease3_FeS-loop_motif"/>
</dbReference>
<feature type="compositionally biased region" description="Low complexity" evidence="12">
    <location>
        <begin position="631"/>
        <end position="645"/>
    </location>
</feature>
<feature type="region of interest" description="Disordered" evidence="12">
    <location>
        <begin position="1394"/>
        <end position="1440"/>
    </location>
</feature>
<dbReference type="GO" id="GO:0035514">
    <property type="term" value="F:DNA demethylase activity"/>
    <property type="evidence" value="ECO:0007669"/>
    <property type="project" value="InterPro"/>
</dbReference>
<feature type="compositionally biased region" description="Basic and acidic residues" evidence="12">
    <location>
        <begin position="1402"/>
        <end position="1427"/>
    </location>
</feature>
<dbReference type="GO" id="GO:0003906">
    <property type="term" value="F:DNA-(apurinic or apyrimidinic site) endonuclease activity"/>
    <property type="evidence" value="ECO:0007669"/>
    <property type="project" value="UniProtKB-ARBA"/>
</dbReference>
<evidence type="ECO:0000256" key="3">
    <source>
        <dbReference type="ARBA" id="ARBA00005646"/>
    </source>
</evidence>
<dbReference type="InterPro" id="IPR047415">
    <property type="entry name" value="Pcf11_CID"/>
</dbReference>
<feature type="region of interest" description="Disordered" evidence="12">
    <location>
        <begin position="1952"/>
        <end position="2029"/>
    </location>
</feature>
<feature type="compositionally biased region" description="Polar residues" evidence="12">
    <location>
        <begin position="1677"/>
        <end position="1692"/>
    </location>
</feature>
<keyword evidence="7" id="KW-0408">Iron</keyword>
<evidence type="ECO:0000259" key="13">
    <source>
        <dbReference type="PROSITE" id="PS50157"/>
    </source>
</evidence>
<dbReference type="InterPro" id="IPR003265">
    <property type="entry name" value="HhH-GPD_domain"/>
</dbReference>
<feature type="compositionally biased region" description="Basic and acidic residues" evidence="12">
    <location>
        <begin position="105"/>
        <end position="117"/>
    </location>
</feature>
<evidence type="ECO:0000256" key="5">
    <source>
        <dbReference type="ARBA" id="ARBA00022664"/>
    </source>
</evidence>
<feature type="region of interest" description="Disordered" evidence="12">
    <location>
        <begin position="1673"/>
        <end position="1692"/>
    </location>
</feature>
<evidence type="ECO:0000256" key="4">
    <source>
        <dbReference type="ARBA" id="ARBA00022485"/>
    </source>
</evidence>
<dbReference type="GO" id="GO:0005634">
    <property type="term" value="C:nucleus"/>
    <property type="evidence" value="ECO:0007669"/>
    <property type="project" value="UniProtKB-SubCell"/>
</dbReference>
<feature type="compositionally biased region" description="Polar residues" evidence="12">
    <location>
        <begin position="345"/>
        <end position="367"/>
    </location>
</feature>
<dbReference type="PROSITE" id="PS50157">
    <property type="entry name" value="ZINC_FINGER_C2H2_2"/>
    <property type="match status" value="1"/>
</dbReference>
<dbReference type="SUPFAM" id="SSF48150">
    <property type="entry name" value="DNA-glycosylase"/>
    <property type="match status" value="1"/>
</dbReference>
<dbReference type="PROSITE" id="PS00028">
    <property type="entry name" value="ZINC_FINGER_C2H2_1"/>
    <property type="match status" value="1"/>
</dbReference>
<gene>
    <name evidence="15" type="ORF">BOLC4T22808H</name>
</gene>
<dbReference type="Pfam" id="PF04818">
    <property type="entry name" value="CID"/>
    <property type="match status" value="1"/>
</dbReference>
<dbReference type="Pfam" id="PF15629">
    <property type="entry name" value="Perm-CXXC"/>
    <property type="match status" value="1"/>
</dbReference>
<dbReference type="Gene3D" id="1.10.1670.10">
    <property type="entry name" value="Helix-hairpin-Helix base-excision DNA repair enzymes (C-terminal)"/>
    <property type="match status" value="1"/>
</dbReference>
<evidence type="ECO:0000256" key="11">
    <source>
        <dbReference type="PROSITE-ProRule" id="PRU00042"/>
    </source>
</evidence>
<evidence type="ECO:0000256" key="10">
    <source>
        <dbReference type="ARBA" id="ARBA00023242"/>
    </source>
</evidence>
<dbReference type="InterPro" id="IPR028924">
    <property type="entry name" value="Perm-CXXC"/>
</dbReference>
<keyword evidence="10" id="KW-0539">Nucleus</keyword>
<evidence type="ECO:0000256" key="6">
    <source>
        <dbReference type="ARBA" id="ARBA00022723"/>
    </source>
</evidence>
<dbReference type="PANTHER" id="PTHR46213:SF13">
    <property type="entry name" value="DEMETER-LIKE PROTEIN 2-RELATED"/>
    <property type="match status" value="1"/>
</dbReference>
<feature type="compositionally biased region" description="Basic and acidic residues" evidence="12">
    <location>
        <begin position="1987"/>
        <end position="2001"/>
    </location>
</feature>
<dbReference type="EMBL" id="LR031873">
    <property type="protein sequence ID" value="VDD06026.1"/>
    <property type="molecule type" value="Genomic_DNA"/>
</dbReference>
<dbReference type="InterPro" id="IPR006569">
    <property type="entry name" value="CID_dom"/>
</dbReference>
<dbReference type="InterPro" id="IPR044811">
    <property type="entry name" value="DME/ROS1"/>
</dbReference>
<feature type="region of interest" description="Disordered" evidence="12">
    <location>
        <begin position="1835"/>
        <end position="1854"/>
    </location>
</feature>
<organism evidence="15">
    <name type="scientific">Brassica oleracea</name>
    <name type="common">Wild cabbage</name>
    <dbReference type="NCBI Taxonomy" id="3712"/>
    <lineage>
        <taxon>Eukaryota</taxon>
        <taxon>Viridiplantae</taxon>
        <taxon>Streptophyta</taxon>
        <taxon>Embryophyta</taxon>
        <taxon>Tracheophyta</taxon>
        <taxon>Spermatophyta</taxon>
        <taxon>Magnoliopsida</taxon>
        <taxon>eudicotyledons</taxon>
        <taxon>Gunneridae</taxon>
        <taxon>Pentapetalae</taxon>
        <taxon>rosids</taxon>
        <taxon>malvids</taxon>
        <taxon>Brassicales</taxon>
        <taxon>Brassicaceae</taxon>
        <taxon>Brassiceae</taxon>
        <taxon>Brassica</taxon>
    </lineage>
</organism>
<dbReference type="InterPro" id="IPR028925">
    <property type="entry name" value="RRM_DME"/>
</dbReference>
<keyword evidence="5" id="KW-0507">mRNA processing</keyword>
<dbReference type="SMART" id="SM00582">
    <property type="entry name" value="RPR"/>
    <property type="match status" value="1"/>
</dbReference>
<feature type="region of interest" description="Disordered" evidence="12">
    <location>
        <begin position="819"/>
        <end position="840"/>
    </location>
</feature>
<evidence type="ECO:0000313" key="15">
    <source>
        <dbReference type="EMBL" id="VDD06026.1"/>
    </source>
</evidence>
<dbReference type="SMART" id="SM00478">
    <property type="entry name" value="ENDO3c"/>
    <property type="match status" value="1"/>
</dbReference>
<dbReference type="SUPFAM" id="SSF48464">
    <property type="entry name" value="ENTH/VHS domain"/>
    <property type="match status" value="2"/>
</dbReference>
<dbReference type="InterPro" id="IPR013087">
    <property type="entry name" value="Znf_C2H2_type"/>
</dbReference>
<dbReference type="SMART" id="SM00525">
    <property type="entry name" value="FES"/>
    <property type="match status" value="1"/>
</dbReference>
<evidence type="ECO:0000256" key="1">
    <source>
        <dbReference type="ARBA" id="ARBA00001966"/>
    </source>
</evidence>
<feature type="domain" description="C2H2-type" evidence="13">
    <location>
        <begin position="2245"/>
        <end position="2273"/>
    </location>
</feature>
<feature type="compositionally biased region" description="Basic and acidic residues" evidence="12">
    <location>
        <begin position="169"/>
        <end position="210"/>
    </location>
</feature>